<dbReference type="InterPro" id="IPR022275">
    <property type="entry name" value="NHPM_bacteriocin_SS_HylD"/>
</dbReference>
<dbReference type="GO" id="GO:1990281">
    <property type="term" value="C:efflux pump complex"/>
    <property type="evidence" value="ECO:0007669"/>
    <property type="project" value="TreeGrafter"/>
</dbReference>
<dbReference type="NCBIfam" id="TIGR03794">
    <property type="entry name" value="NHLM_micro_HlyD"/>
    <property type="match status" value="1"/>
</dbReference>
<name>A0A369BCS7_9FIRM</name>
<evidence type="ECO:0000313" key="4">
    <source>
        <dbReference type="EMBL" id="RCX19349.1"/>
    </source>
</evidence>
<dbReference type="Pfam" id="PF25917">
    <property type="entry name" value="BSH_RND"/>
    <property type="match status" value="1"/>
</dbReference>
<dbReference type="InterPro" id="IPR058625">
    <property type="entry name" value="MdtA-like_BSH"/>
</dbReference>
<dbReference type="Gene3D" id="2.40.50.100">
    <property type="match status" value="1"/>
</dbReference>
<gene>
    <name evidence="4" type="ORF">DFR58_10394</name>
</gene>
<evidence type="ECO:0000256" key="2">
    <source>
        <dbReference type="SAM" id="Phobius"/>
    </source>
</evidence>
<keyword evidence="5" id="KW-1185">Reference proteome</keyword>
<dbReference type="OrthoDB" id="8439633at2"/>
<accession>A0A369BCS7</accession>
<organism evidence="4 5">
    <name type="scientific">Anaerobacterium chartisolvens</name>
    <dbReference type="NCBI Taxonomy" id="1297424"/>
    <lineage>
        <taxon>Bacteria</taxon>
        <taxon>Bacillati</taxon>
        <taxon>Bacillota</taxon>
        <taxon>Clostridia</taxon>
        <taxon>Eubacteriales</taxon>
        <taxon>Oscillospiraceae</taxon>
        <taxon>Anaerobacterium</taxon>
    </lineage>
</organism>
<dbReference type="PANTHER" id="PTHR30469:SF15">
    <property type="entry name" value="HLYD FAMILY OF SECRETION PROTEINS"/>
    <property type="match status" value="1"/>
</dbReference>
<comment type="caution">
    <text evidence="4">The sequence shown here is derived from an EMBL/GenBank/DDBJ whole genome shotgun (WGS) entry which is preliminary data.</text>
</comment>
<sequence length="318" mass="35011">MSQNLFREKSLEKFSSPEQLDELIKVTSPRAWLALIAIGCILLSAITWGFSGSIATQIEGHGILLNNGGVFSIRHNTSGQVVDIRFKLGEMVKKGDVIARIEVPQLIEEINSLRNTLQEMENNGEDDSSKYKSIETHVLELRGELDYKSQIVSPIDGRILELNINKGSIIQQGEPLLALEQYGGTVKLEAVIYVSAEQGKRIQPGMEAHISPVIVNKEEHGFMLGRVMFVSEYPATNQSMMKTLNNENLVSLLAGQGAALMVQIDLIPDSSTESGYKWSTPKGSPMPIPSSTLIQSAVIINREKPIGKVIPFFKSVVH</sequence>
<keyword evidence="2" id="KW-0812">Transmembrane</keyword>
<dbReference type="GO" id="GO:0015562">
    <property type="term" value="F:efflux transmembrane transporter activity"/>
    <property type="evidence" value="ECO:0007669"/>
    <property type="project" value="TreeGrafter"/>
</dbReference>
<reference evidence="4 5" key="1">
    <citation type="submission" date="2018-07" db="EMBL/GenBank/DDBJ databases">
        <title>Genomic Encyclopedia of Type Strains, Phase IV (KMG-IV): sequencing the most valuable type-strain genomes for metagenomic binning, comparative biology and taxonomic classification.</title>
        <authorList>
            <person name="Goeker M."/>
        </authorList>
    </citation>
    <scope>NUCLEOTIDE SEQUENCE [LARGE SCALE GENOMIC DNA]</scope>
    <source>
        <strain evidence="4 5">DSM 27016</strain>
    </source>
</reference>
<feature type="domain" description="Multidrug resistance protein MdtA-like barrel-sandwich hybrid" evidence="3">
    <location>
        <begin position="72"/>
        <end position="175"/>
    </location>
</feature>
<proteinExistence type="predicted"/>
<feature type="transmembrane region" description="Helical" evidence="2">
    <location>
        <begin position="31"/>
        <end position="50"/>
    </location>
</feature>
<protein>
    <submittedName>
        <fullName evidence="4">NHLM bacteriocin system secretion protein</fullName>
    </submittedName>
</protein>
<feature type="coiled-coil region" evidence="1">
    <location>
        <begin position="103"/>
        <end position="130"/>
    </location>
</feature>
<keyword evidence="2" id="KW-0472">Membrane</keyword>
<dbReference type="AlphaFoldDB" id="A0A369BCS7"/>
<keyword evidence="2" id="KW-1133">Transmembrane helix</keyword>
<dbReference type="SUPFAM" id="SSF111369">
    <property type="entry name" value="HlyD-like secretion proteins"/>
    <property type="match status" value="1"/>
</dbReference>
<evidence type="ECO:0000259" key="3">
    <source>
        <dbReference type="Pfam" id="PF25917"/>
    </source>
</evidence>
<evidence type="ECO:0000313" key="5">
    <source>
        <dbReference type="Proteomes" id="UP000253034"/>
    </source>
</evidence>
<dbReference type="PANTHER" id="PTHR30469">
    <property type="entry name" value="MULTIDRUG RESISTANCE PROTEIN MDTA"/>
    <property type="match status" value="1"/>
</dbReference>
<dbReference type="RefSeq" id="WP_114296420.1">
    <property type="nucleotide sequence ID" value="NZ_QPJT01000003.1"/>
</dbReference>
<keyword evidence="1" id="KW-0175">Coiled coil</keyword>
<dbReference type="EMBL" id="QPJT01000003">
    <property type="protein sequence ID" value="RCX19349.1"/>
    <property type="molecule type" value="Genomic_DNA"/>
</dbReference>
<evidence type="ECO:0000256" key="1">
    <source>
        <dbReference type="SAM" id="Coils"/>
    </source>
</evidence>
<dbReference type="Proteomes" id="UP000253034">
    <property type="component" value="Unassembled WGS sequence"/>
</dbReference>